<accession>A0A8H5G5H1</accession>
<protein>
    <submittedName>
        <fullName evidence="1">Uncharacterized protein</fullName>
    </submittedName>
</protein>
<gene>
    <name evidence="1" type="ORF">D9758_007694</name>
</gene>
<comment type="caution">
    <text evidence="1">The sequence shown here is derived from an EMBL/GenBank/DDBJ whole genome shotgun (WGS) entry which is preliminary data.</text>
</comment>
<sequence length="451" mass="50711">MSPFPNELTDKIIDCVEDIRRSGSDPSEGKATLKACSLVCKSWLPRSRGYLLREIKIGPNFGEPKAGEGYVSQEAIDHQIANFAPRARALLETPERSSCLSEDVISSVRKLTISCALPITQIFRTSFFGDLPFTALEEISLRHSDRVQREKAYDPSDPPVSVDSQSFSKLLKKNPKLHSLALHSLDFSGYDQIVEIISSLSQHTHFHTLSLHELHFHGSHLLSESLREKIRSKRVPRRKPWLRTLGVQAFHELYNVLFLLAPRPGPQSLLDLSALAELDVWPQSLQDLRFILDCGPALGRVRLVIIPILSALSSRIRYPVLHFHLLPGKLDSRWIHQGLSSLDSALSVLPSSLIELRLRYYHGEDWPEEWAATDEVVRSWFPKTVGSGLNVVFEKTFAQHTGQKDADSEVHPAQERVTTLPPHTTTIRACCPTLAPSLPPSVSCQRMYVYS</sequence>
<evidence type="ECO:0000313" key="2">
    <source>
        <dbReference type="Proteomes" id="UP000559256"/>
    </source>
</evidence>
<proteinExistence type="predicted"/>
<name>A0A8H5G5H1_9AGAR</name>
<dbReference type="OrthoDB" id="2788229at2759"/>
<organism evidence="1 2">
    <name type="scientific">Tetrapyrgos nigripes</name>
    <dbReference type="NCBI Taxonomy" id="182062"/>
    <lineage>
        <taxon>Eukaryota</taxon>
        <taxon>Fungi</taxon>
        <taxon>Dikarya</taxon>
        <taxon>Basidiomycota</taxon>
        <taxon>Agaricomycotina</taxon>
        <taxon>Agaricomycetes</taxon>
        <taxon>Agaricomycetidae</taxon>
        <taxon>Agaricales</taxon>
        <taxon>Marasmiineae</taxon>
        <taxon>Marasmiaceae</taxon>
        <taxon>Tetrapyrgos</taxon>
    </lineage>
</organism>
<dbReference type="AlphaFoldDB" id="A0A8H5G5H1"/>
<dbReference type="EMBL" id="JAACJM010000049">
    <property type="protein sequence ID" value="KAF5358606.1"/>
    <property type="molecule type" value="Genomic_DNA"/>
</dbReference>
<reference evidence="1 2" key="1">
    <citation type="journal article" date="2020" name="ISME J.">
        <title>Uncovering the hidden diversity of litter-decomposition mechanisms in mushroom-forming fungi.</title>
        <authorList>
            <person name="Floudas D."/>
            <person name="Bentzer J."/>
            <person name="Ahren D."/>
            <person name="Johansson T."/>
            <person name="Persson P."/>
            <person name="Tunlid A."/>
        </authorList>
    </citation>
    <scope>NUCLEOTIDE SEQUENCE [LARGE SCALE GENOMIC DNA]</scope>
    <source>
        <strain evidence="1 2">CBS 291.85</strain>
    </source>
</reference>
<keyword evidence="2" id="KW-1185">Reference proteome</keyword>
<dbReference type="Proteomes" id="UP000559256">
    <property type="component" value="Unassembled WGS sequence"/>
</dbReference>
<evidence type="ECO:0000313" key="1">
    <source>
        <dbReference type="EMBL" id="KAF5358606.1"/>
    </source>
</evidence>